<dbReference type="Proteomes" id="UP001482620">
    <property type="component" value="Unassembled WGS sequence"/>
</dbReference>
<gene>
    <name evidence="1" type="ORF">ILYODFUR_006302</name>
</gene>
<sequence length="154" mass="16821">MRRSSTSVRIQTSFLPIPGCVGGRIRSEWPSSQQQLPEPKWPLMFVRPSLCVSGSAVNVSVSCPSSSLRPSLLGSSYYDWLPSLSAGRTRKLGRRNFPELVKRSRAALWKNNGAAAPPGGRSCSIILPPLQALLNSPSIYSIQFNHTVFIPKGN</sequence>
<comment type="caution">
    <text evidence="1">The sequence shown here is derived from an EMBL/GenBank/DDBJ whole genome shotgun (WGS) entry which is preliminary data.</text>
</comment>
<proteinExistence type="predicted"/>
<name>A0ABV0TGE8_9TELE</name>
<organism evidence="1 2">
    <name type="scientific">Ilyodon furcidens</name>
    <name type="common">goldbreast splitfin</name>
    <dbReference type="NCBI Taxonomy" id="33524"/>
    <lineage>
        <taxon>Eukaryota</taxon>
        <taxon>Metazoa</taxon>
        <taxon>Chordata</taxon>
        <taxon>Craniata</taxon>
        <taxon>Vertebrata</taxon>
        <taxon>Euteleostomi</taxon>
        <taxon>Actinopterygii</taxon>
        <taxon>Neopterygii</taxon>
        <taxon>Teleostei</taxon>
        <taxon>Neoteleostei</taxon>
        <taxon>Acanthomorphata</taxon>
        <taxon>Ovalentaria</taxon>
        <taxon>Atherinomorphae</taxon>
        <taxon>Cyprinodontiformes</taxon>
        <taxon>Goodeidae</taxon>
        <taxon>Ilyodon</taxon>
    </lineage>
</organism>
<accession>A0ABV0TGE8</accession>
<keyword evidence="2" id="KW-1185">Reference proteome</keyword>
<dbReference type="EMBL" id="JAHRIQ010035139">
    <property type="protein sequence ID" value="MEQ2231978.1"/>
    <property type="molecule type" value="Genomic_DNA"/>
</dbReference>
<evidence type="ECO:0000313" key="2">
    <source>
        <dbReference type="Proteomes" id="UP001482620"/>
    </source>
</evidence>
<evidence type="ECO:0000313" key="1">
    <source>
        <dbReference type="EMBL" id="MEQ2231978.1"/>
    </source>
</evidence>
<protein>
    <submittedName>
        <fullName evidence="1">Uncharacterized protein</fullName>
    </submittedName>
</protein>
<reference evidence="1 2" key="1">
    <citation type="submission" date="2021-06" db="EMBL/GenBank/DDBJ databases">
        <authorList>
            <person name="Palmer J.M."/>
        </authorList>
    </citation>
    <scope>NUCLEOTIDE SEQUENCE [LARGE SCALE GENOMIC DNA]</scope>
    <source>
        <strain evidence="2">if_2019</strain>
        <tissue evidence="1">Muscle</tissue>
    </source>
</reference>